<dbReference type="Proteomes" id="UP001207228">
    <property type="component" value="Unassembled WGS sequence"/>
</dbReference>
<gene>
    <name evidence="8" type="ORF">OO017_18605</name>
</gene>
<sequence>MMDLFARNPEIFLLVTLNYLLVAIALIHLIFKSDYPVGSRLIWMAILWLVPVLGIAAYWLVWYRREGRL</sequence>
<evidence type="ECO:0000259" key="7">
    <source>
        <dbReference type="Pfam" id="PF13396"/>
    </source>
</evidence>
<keyword evidence="5 6" id="KW-0472">Membrane</keyword>
<dbReference type="InterPro" id="IPR027379">
    <property type="entry name" value="CLS_N"/>
</dbReference>
<evidence type="ECO:0000313" key="8">
    <source>
        <dbReference type="EMBL" id="MCX2741976.1"/>
    </source>
</evidence>
<proteinExistence type="predicted"/>
<organism evidence="8 9">
    <name type="scientific">Pontibacter anaerobius</name>
    <dbReference type="NCBI Taxonomy" id="2993940"/>
    <lineage>
        <taxon>Bacteria</taxon>
        <taxon>Pseudomonadati</taxon>
        <taxon>Bacteroidota</taxon>
        <taxon>Cytophagia</taxon>
        <taxon>Cytophagales</taxon>
        <taxon>Hymenobacteraceae</taxon>
        <taxon>Pontibacter</taxon>
    </lineage>
</organism>
<comment type="subcellular location">
    <subcellularLocation>
        <location evidence="1">Cell membrane</location>
        <topology evidence="1">Multi-pass membrane protein</topology>
    </subcellularLocation>
</comment>
<evidence type="ECO:0000256" key="5">
    <source>
        <dbReference type="ARBA" id="ARBA00023136"/>
    </source>
</evidence>
<keyword evidence="2" id="KW-1003">Cell membrane</keyword>
<evidence type="ECO:0000256" key="4">
    <source>
        <dbReference type="ARBA" id="ARBA00022989"/>
    </source>
</evidence>
<evidence type="ECO:0000313" key="9">
    <source>
        <dbReference type="Proteomes" id="UP001207228"/>
    </source>
</evidence>
<evidence type="ECO:0000256" key="1">
    <source>
        <dbReference type="ARBA" id="ARBA00004651"/>
    </source>
</evidence>
<keyword evidence="3 6" id="KW-0812">Transmembrane</keyword>
<evidence type="ECO:0000256" key="3">
    <source>
        <dbReference type="ARBA" id="ARBA00022692"/>
    </source>
</evidence>
<feature type="domain" description="Cardiolipin synthase N-terminal" evidence="7">
    <location>
        <begin position="21"/>
        <end position="61"/>
    </location>
</feature>
<keyword evidence="4 6" id="KW-1133">Transmembrane helix</keyword>
<comment type="caution">
    <text evidence="8">The sequence shown here is derived from an EMBL/GenBank/DDBJ whole genome shotgun (WGS) entry which is preliminary data.</text>
</comment>
<dbReference type="RefSeq" id="WP_266054208.1">
    <property type="nucleotide sequence ID" value="NZ_JAPFQO010000014.1"/>
</dbReference>
<accession>A0ABT3RK98</accession>
<evidence type="ECO:0000256" key="2">
    <source>
        <dbReference type="ARBA" id="ARBA00022475"/>
    </source>
</evidence>
<reference evidence="8 9" key="1">
    <citation type="submission" date="2022-11" db="EMBL/GenBank/DDBJ databases">
        <title>The characterization of three novel Bacteroidetes species and genomic analysis of their roles in tidal elemental geochemical cycles.</title>
        <authorList>
            <person name="Ma K.-J."/>
        </authorList>
    </citation>
    <scope>NUCLEOTIDE SEQUENCE [LARGE SCALE GENOMIC DNA]</scope>
    <source>
        <strain evidence="8 9">M82</strain>
    </source>
</reference>
<name>A0ABT3RK98_9BACT</name>
<dbReference type="EMBL" id="JAPFQO010000014">
    <property type="protein sequence ID" value="MCX2741976.1"/>
    <property type="molecule type" value="Genomic_DNA"/>
</dbReference>
<protein>
    <submittedName>
        <fullName evidence="8">PLDc N-terminal domain-containing protein</fullName>
    </submittedName>
</protein>
<evidence type="ECO:0000256" key="6">
    <source>
        <dbReference type="SAM" id="Phobius"/>
    </source>
</evidence>
<keyword evidence="9" id="KW-1185">Reference proteome</keyword>
<feature type="transmembrane region" description="Helical" evidence="6">
    <location>
        <begin position="43"/>
        <end position="63"/>
    </location>
</feature>
<feature type="transmembrane region" description="Helical" evidence="6">
    <location>
        <begin position="12"/>
        <end position="31"/>
    </location>
</feature>
<dbReference type="Pfam" id="PF13396">
    <property type="entry name" value="PLDc_N"/>
    <property type="match status" value="1"/>
</dbReference>